<comment type="subunit">
    <text evidence="12">Monomer. Interacts with DnaB.</text>
</comment>
<dbReference type="InterPro" id="IPR006295">
    <property type="entry name" value="DNA_primase_DnaG"/>
</dbReference>
<dbReference type="EC" id="2.7.7.101" evidence="12"/>
<keyword evidence="7 12" id="KW-0863">Zinc-finger</keyword>
<dbReference type="Pfam" id="PF01807">
    <property type="entry name" value="Zn_ribbon_DnaG"/>
    <property type="match status" value="1"/>
</dbReference>
<dbReference type="Gene3D" id="3.90.580.10">
    <property type="entry name" value="Zinc finger, CHC2-type domain"/>
    <property type="match status" value="1"/>
</dbReference>
<dbReference type="GO" id="GO:1990077">
    <property type="term" value="C:primosome complex"/>
    <property type="evidence" value="ECO:0007669"/>
    <property type="project" value="UniProtKB-KW"/>
</dbReference>
<dbReference type="Pfam" id="PF08275">
    <property type="entry name" value="DNAG_N"/>
    <property type="match status" value="1"/>
</dbReference>
<comment type="domain">
    <text evidence="12">Contains an N-terminal zinc-binding domain, a central core domain that contains the primase activity, and a C-terminal DnaB-binding domain.</text>
</comment>
<feature type="compositionally biased region" description="Gly residues" evidence="14">
    <location>
        <begin position="429"/>
        <end position="445"/>
    </location>
</feature>
<dbReference type="PANTHER" id="PTHR30313:SF2">
    <property type="entry name" value="DNA PRIMASE"/>
    <property type="match status" value="1"/>
</dbReference>
<dbReference type="InterPro" id="IPR050219">
    <property type="entry name" value="DnaG_primase"/>
</dbReference>
<feature type="region of interest" description="Disordered" evidence="14">
    <location>
        <begin position="421"/>
        <end position="454"/>
    </location>
</feature>
<dbReference type="RefSeq" id="WP_184264206.1">
    <property type="nucleotide sequence ID" value="NZ_JACIIX010000011.1"/>
</dbReference>
<dbReference type="SMART" id="SM00493">
    <property type="entry name" value="TOPRIM"/>
    <property type="match status" value="1"/>
</dbReference>
<evidence type="ECO:0000256" key="5">
    <source>
        <dbReference type="ARBA" id="ARBA00022705"/>
    </source>
</evidence>
<proteinExistence type="inferred from homology"/>
<evidence type="ECO:0000256" key="13">
    <source>
        <dbReference type="PIRSR" id="PIRSR002811-1"/>
    </source>
</evidence>
<evidence type="ECO:0000256" key="10">
    <source>
        <dbReference type="ARBA" id="ARBA00023125"/>
    </source>
</evidence>
<dbReference type="InterPro" id="IPR036977">
    <property type="entry name" value="DNA_primase_Znf_CHC2"/>
</dbReference>
<dbReference type="GO" id="GO:0005737">
    <property type="term" value="C:cytoplasm"/>
    <property type="evidence" value="ECO:0007669"/>
    <property type="project" value="TreeGrafter"/>
</dbReference>
<evidence type="ECO:0000256" key="7">
    <source>
        <dbReference type="ARBA" id="ARBA00022771"/>
    </source>
</evidence>
<dbReference type="Pfam" id="PF13662">
    <property type="entry name" value="Toprim_4"/>
    <property type="match status" value="1"/>
</dbReference>
<dbReference type="FunFam" id="3.40.1360.10:FF:000002">
    <property type="entry name" value="DNA primase"/>
    <property type="match status" value="1"/>
</dbReference>
<gene>
    <name evidence="12" type="primary">dnaG</name>
    <name evidence="16" type="ORF">FHS48_002827</name>
</gene>
<dbReference type="Gene3D" id="3.90.980.10">
    <property type="entry name" value="DNA primase, catalytic core, N-terminal domain"/>
    <property type="match status" value="1"/>
</dbReference>
<keyword evidence="6 12" id="KW-0479">Metal-binding</keyword>
<dbReference type="Proteomes" id="UP000544872">
    <property type="component" value="Unassembled WGS sequence"/>
</dbReference>
<reference evidence="16 17" key="1">
    <citation type="submission" date="2020-08" db="EMBL/GenBank/DDBJ databases">
        <title>Genomic Encyclopedia of Type Strains, Phase IV (KMG-IV): sequencing the most valuable type-strain genomes for metagenomic binning, comparative biology and taxonomic classification.</title>
        <authorList>
            <person name="Goeker M."/>
        </authorList>
    </citation>
    <scope>NUCLEOTIDE SEQUENCE [LARGE SCALE GENOMIC DNA]</scope>
    <source>
        <strain evidence="16 17">DSM 11590</strain>
    </source>
</reference>
<name>A0A7W9ZH53_NOVIT</name>
<dbReference type="SMART" id="SM00400">
    <property type="entry name" value="ZnF_CHCC"/>
    <property type="match status" value="1"/>
</dbReference>
<dbReference type="InterPro" id="IPR034151">
    <property type="entry name" value="TOPRIM_DnaG_bac"/>
</dbReference>
<comment type="catalytic activity">
    <reaction evidence="12">
        <text>ssDNA + n NTP = ssDNA/pppN(pN)n-1 hybrid + (n-1) diphosphate.</text>
        <dbReference type="EC" id="2.7.7.101"/>
    </reaction>
</comment>
<keyword evidence="9" id="KW-0460">Magnesium</keyword>
<keyword evidence="4 12" id="KW-0548">Nucleotidyltransferase</keyword>
<keyword evidence="5 12" id="KW-0235">DNA replication</keyword>
<keyword evidence="3 12" id="KW-0808">Transferase</keyword>
<dbReference type="GO" id="GO:0003899">
    <property type="term" value="F:DNA-directed RNA polymerase activity"/>
    <property type="evidence" value="ECO:0007669"/>
    <property type="project" value="UniProtKB-UniRule"/>
</dbReference>
<dbReference type="SUPFAM" id="SSF57783">
    <property type="entry name" value="Zinc beta-ribbon"/>
    <property type="match status" value="1"/>
</dbReference>
<evidence type="ECO:0000313" key="16">
    <source>
        <dbReference type="EMBL" id="MBB6211388.1"/>
    </source>
</evidence>
<dbReference type="PROSITE" id="PS50880">
    <property type="entry name" value="TOPRIM"/>
    <property type="match status" value="1"/>
</dbReference>
<keyword evidence="17" id="KW-1185">Reference proteome</keyword>
<evidence type="ECO:0000256" key="14">
    <source>
        <dbReference type="SAM" id="MobiDB-lite"/>
    </source>
</evidence>
<dbReference type="NCBIfam" id="TIGR01391">
    <property type="entry name" value="dnaG"/>
    <property type="match status" value="1"/>
</dbReference>
<dbReference type="InterPro" id="IPR019475">
    <property type="entry name" value="DNA_primase_DnaB-bd"/>
</dbReference>
<dbReference type="Pfam" id="PF10410">
    <property type="entry name" value="DnaB_bind"/>
    <property type="match status" value="1"/>
</dbReference>
<keyword evidence="10 12" id="KW-0238">DNA-binding</keyword>
<protein>
    <recommendedName>
        <fullName evidence="12">DNA primase</fullName>
        <ecNumber evidence="12">2.7.7.101</ecNumber>
    </recommendedName>
</protein>
<dbReference type="GO" id="GO:0003677">
    <property type="term" value="F:DNA binding"/>
    <property type="evidence" value="ECO:0007669"/>
    <property type="project" value="UniProtKB-KW"/>
</dbReference>
<comment type="caution">
    <text evidence="16">The sequence shown here is derived from an EMBL/GenBank/DDBJ whole genome shotgun (WGS) entry which is preliminary data.</text>
</comment>
<evidence type="ECO:0000256" key="4">
    <source>
        <dbReference type="ARBA" id="ARBA00022695"/>
    </source>
</evidence>
<dbReference type="InterPro" id="IPR037068">
    <property type="entry name" value="DNA_primase_core_N_sf"/>
</dbReference>
<evidence type="ECO:0000256" key="8">
    <source>
        <dbReference type="ARBA" id="ARBA00022833"/>
    </source>
</evidence>
<dbReference type="FunFam" id="3.90.580.10:FF:000001">
    <property type="entry name" value="DNA primase"/>
    <property type="match status" value="1"/>
</dbReference>
<evidence type="ECO:0000259" key="15">
    <source>
        <dbReference type="PROSITE" id="PS50880"/>
    </source>
</evidence>
<dbReference type="InterPro" id="IPR030846">
    <property type="entry name" value="DnaG_bac"/>
</dbReference>
<dbReference type="HAMAP" id="MF_00974">
    <property type="entry name" value="DNA_primase_DnaG"/>
    <property type="match status" value="1"/>
</dbReference>
<sequence length="622" mass="68423">MALPAQFLDELRARITLSSVIGRRVRLIRRGREHVGLCPFHKEKSPSFTVNDDKGFYHCFGCGAHGDVLTFEMEQGNLGFMEAVEKLAAEAGLEVPKSTPREAEDAKRRAGVLEVLEAACAFFQQNLMLPGGQDGLGYLRRRGLSDAVIRQFRLGWAPGGGVLKGALARQNIGEDQLVEAGLLKRRDDGSLGEYFRDRVMFPITDRRGRVIAFGARTLGDGQPKYLNSPETPVFHKGQVLFNLAQAREPAGKANEVVVAEGYMDVIALTRGGIPQAVAPLGTALTETQIEELWKLAEEPILCFDGDAAGQRAAARAAERALAVLKPGRSLRFALLPGGRDPDEILRDEGPQALRSALSAARPLMDMLWSMALEGRDLTTPERRAALEAHLEDMARGIEDRTVQQYYRQAFRDRLRDLFRPQRPAYGGKPAAGGGGWGPRSGGKGWGNRQPPRWSAPLPPLPAAGMLVPKLSAESAEATRRRILVATALCHPRLFDHIEERLGSLELPEPDLDKIRRALLILLGREPGLDFDSVKSHLHADGLESAVRGLLSSNVWVHAAFCRPDAELDAARTGWDHTFELTRRIDLKADIDRIVEQLGDDPTPETFETFVALKGHERMPGDE</sequence>
<comment type="cofactor">
    <cofactor evidence="12 13">
        <name>Zn(2+)</name>
        <dbReference type="ChEBI" id="CHEBI:29105"/>
    </cofactor>
    <text evidence="12 13">Binds 1 zinc ion per monomer.</text>
</comment>
<dbReference type="GO" id="GO:0008270">
    <property type="term" value="F:zinc ion binding"/>
    <property type="evidence" value="ECO:0007669"/>
    <property type="project" value="UniProtKB-UniRule"/>
</dbReference>
<dbReference type="InterPro" id="IPR006171">
    <property type="entry name" value="TOPRIM_dom"/>
</dbReference>
<feature type="zinc finger region" description="CHC2-type" evidence="12 13">
    <location>
        <begin position="38"/>
        <end position="62"/>
    </location>
</feature>
<dbReference type="InterPro" id="IPR013264">
    <property type="entry name" value="DNAG_N"/>
</dbReference>
<evidence type="ECO:0000313" key="17">
    <source>
        <dbReference type="Proteomes" id="UP000544872"/>
    </source>
</evidence>
<evidence type="ECO:0000256" key="6">
    <source>
        <dbReference type="ARBA" id="ARBA00022723"/>
    </source>
</evidence>
<dbReference type="InterPro" id="IPR002694">
    <property type="entry name" value="Znf_CHC2"/>
</dbReference>
<dbReference type="GO" id="GO:0006269">
    <property type="term" value="P:DNA replication, synthesis of primer"/>
    <property type="evidence" value="ECO:0007669"/>
    <property type="project" value="UniProtKB-UniRule"/>
</dbReference>
<dbReference type="SUPFAM" id="SSF56731">
    <property type="entry name" value="DNA primase core"/>
    <property type="match status" value="1"/>
</dbReference>
<keyword evidence="2 12" id="KW-0639">Primosome</keyword>
<dbReference type="AlphaFoldDB" id="A0A7W9ZH53"/>
<keyword evidence="8 12" id="KW-0862">Zinc</keyword>
<dbReference type="PANTHER" id="PTHR30313">
    <property type="entry name" value="DNA PRIMASE"/>
    <property type="match status" value="1"/>
</dbReference>
<comment type="similarity">
    <text evidence="12">Belongs to the DnaG primase family.</text>
</comment>
<feature type="domain" description="Toprim" evidence="15">
    <location>
        <begin position="254"/>
        <end position="336"/>
    </location>
</feature>
<comment type="function">
    <text evidence="12">RNA polymerase that catalyzes the synthesis of short RNA molecules used as primers for DNA polymerase during DNA replication.</text>
</comment>
<dbReference type="EMBL" id="JACIIX010000011">
    <property type="protein sequence ID" value="MBB6211388.1"/>
    <property type="molecule type" value="Genomic_DNA"/>
</dbReference>
<keyword evidence="11 12" id="KW-0804">Transcription</keyword>
<dbReference type="Gene3D" id="3.40.1360.10">
    <property type="match status" value="1"/>
</dbReference>
<evidence type="ECO:0000256" key="12">
    <source>
        <dbReference type="HAMAP-Rule" id="MF_00974"/>
    </source>
</evidence>
<evidence type="ECO:0000256" key="11">
    <source>
        <dbReference type="ARBA" id="ARBA00023163"/>
    </source>
</evidence>
<evidence type="ECO:0000256" key="2">
    <source>
        <dbReference type="ARBA" id="ARBA00022515"/>
    </source>
</evidence>
<dbReference type="CDD" id="cd03364">
    <property type="entry name" value="TOPRIM_DnaG_primases"/>
    <property type="match status" value="1"/>
</dbReference>
<keyword evidence="1 12" id="KW-0240">DNA-directed RNA polymerase</keyword>
<evidence type="ECO:0000256" key="1">
    <source>
        <dbReference type="ARBA" id="ARBA00022478"/>
    </source>
</evidence>
<accession>A0A7W9ZH53</accession>
<organism evidence="16 17">
    <name type="scientific">Novispirillum itersonii</name>
    <name type="common">Aquaspirillum itersonii</name>
    <dbReference type="NCBI Taxonomy" id="189"/>
    <lineage>
        <taxon>Bacteria</taxon>
        <taxon>Pseudomonadati</taxon>
        <taxon>Pseudomonadota</taxon>
        <taxon>Alphaproteobacteria</taxon>
        <taxon>Rhodospirillales</taxon>
        <taxon>Novispirillaceae</taxon>
        <taxon>Novispirillum</taxon>
    </lineage>
</organism>
<evidence type="ECO:0000256" key="9">
    <source>
        <dbReference type="ARBA" id="ARBA00022842"/>
    </source>
</evidence>
<evidence type="ECO:0000256" key="3">
    <source>
        <dbReference type="ARBA" id="ARBA00022679"/>
    </source>
</evidence>
<dbReference type="GO" id="GO:0000428">
    <property type="term" value="C:DNA-directed RNA polymerase complex"/>
    <property type="evidence" value="ECO:0007669"/>
    <property type="project" value="UniProtKB-KW"/>
</dbReference>